<evidence type="ECO:0000313" key="2">
    <source>
        <dbReference type="EMBL" id="GJE64914.1"/>
    </source>
</evidence>
<reference evidence="2" key="1">
    <citation type="journal article" date="2021" name="Front. Microbiol.">
        <title>Comprehensive Comparative Genomics and Phenotyping of Methylobacterium Species.</title>
        <authorList>
            <person name="Alessa O."/>
            <person name="Ogura Y."/>
            <person name="Fujitani Y."/>
            <person name="Takami H."/>
            <person name="Hayashi T."/>
            <person name="Sahin N."/>
            <person name="Tani A."/>
        </authorList>
    </citation>
    <scope>NUCLEOTIDE SEQUENCE</scope>
    <source>
        <strain evidence="2">NBRC 15686</strain>
    </source>
</reference>
<accession>A0ABQ4UCC5</accession>
<reference evidence="2" key="2">
    <citation type="submission" date="2021-08" db="EMBL/GenBank/DDBJ databases">
        <authorList>
            <person name="Tani A."/>
            <person name="Ola A."/>
            <person name="Ogura Y."/>
            <person name="Katsura K."/>
            <person name="Hayashi T."/>
        </authorList>
    </citation>
    <scope>NUCLEOTIDE SEQUENCE</scope>
    <source>
        <strain evidence="2">NBRC 15686</strain>
    </source>
</reference>
<dbReference type="InterPro" id="IPR036597">
    <property type="entry name" value="Fido-like_dom_sf"/>
</dbReference>
<protein>
    <recommendedName>
        <fullName evidence="1">Fido domain-containing protein</fullName>
    </recommendedName>
</protein>
<sequence>MATTHGDLILTRGDPQRDRSLQRQAAAGKLRRVGDGIYAVCNGRPVEEIVCGGWAPILARYAPGAVLRGRTALQRNPWRERGPDGRVVFPGWVFATDPHGKARRRLSLPGLEIRTFPGPGPLEGDMSFLGVYLPSDARALLENLQASRARSGPSRTVGREGVEREVERLLKTAHEDGLREIRQRAECIAGSLGAEQELQVLLDIIGTILGTRKAGLVARDVAARRRPDDPYDPECMERLKVLAMTLGRVAPDLADPHVGPGERDCTSFVEAYFTNYIEGTRFLVDKARRIVFEHEPADGRPQDGRDVTQTFAQVASIVPGEARASSVDEFMAEIRERNARLLDARPDKKPGEFKEDANSAGNTVFVLPDLVKGTLREGFAMLRDLQAPFARGVFAHTLIVLVHPFNDGNGRTARIMMTKELVGGGKSRIVVPTIYRSDYIGGLRALTAPGAAQAAPLVRAMLRCQSVTARIASPDLDETLRLWASTHAFLEDEKNARFTDPNVNVDIVWRRGIPAPASYWQELDLTAQLQDDVTGLIPLEHQVV</sequence>
<dbReference type="InterPro" id="IPR003812">
    <property type="entry name" value="Fido"/>
</dbReference>
<dbReference type="PANTHER" id="PTHR13504">
    <property type="entry name" value="FIDO DOMAIN-CONTAINING PROTEIN DDB_G0283145"/>
    <property type="match status" value="1"/>
</dbReference>
<evidence type="ECO:0000313" key="3">
    <source>
        <dbReference type="Proteomes" id="UP001055039"/>
    </source>
</evidence>
<keyword evidence="3" id="KW-1185">Reference proteome</keyword>
<feature type="domain" description="Fido" evidence="1">
    <location>
        <begin position="329"/>
        <end position="463"/>
    </location>
</feature>
<dbReference type="Gene3D" id="1.10.3290.10">
    <property type="entry name" value="Fido-like domain"/>
    <property type="match status" value="1"/>
</dbReference>
<dbReference type="SUPFAM" id="SSF140931">
    <property type="entry name" value="Fic-like"/>
    <property type="match status" value="1"/>
</dbReference>
<dbReference type="PANTHER" id="PTHR13504:SF38">
    <property type="entry name" value="FIDO DOMAIN-CONTAINING PROTEIN"/>
    <property type="match status" value="1"/>
</dbReference>
<dbReference type="EMBL" id="BPRC01000006">
    <property type="protein sequence ID" value="GJE64914.1"/>
    <property type="molecule type" value="Genomic_DNA"/>
</dbReference>
<organism evidence="2 3">
    <name type="scientific">Methylorubrum aminovorans</name>
    <dbReference type="NCBI Taxonomy" id="269069"/>
    <lineage>
        <taxon>Bacteria</taxon>
        <taxon>Pseudomonadati</taxon>
        <taxon>Pseudomonadota</taxon>
        <taxon>Alphaproteobacteria</taxon>
        <taxon>Hyphomicrobiales</taxon>
        <taxon>Methylobacteriaceae</taxon>
        <taxon>Methylorubrum</taxon>
    </lineage>
</organism>
<dbReference type="PROSITE" id="PS51459">
    <property type="entry name" value="FIDO"/>
    <property type="match status" value="1"/>
</dbReference>
<evidence type="ECO:0000259" key="1">
    <source>
        <dbReference type="PROSITE" id="PS51459"/>
    </source>
</evidence>
<gene>
    <name evidence="2" type="ORF">LNAOJCKE_2121</name>
</gene>
<comment type="caution">
    <text evidence="2">The sequence shown here is derived from an EMBL/GenBank/DDBJ whole genome shotgun (WGS) entry which is preliminary data.</text>
</comment>
<name>A0ABQ4UCC5_9HYPH</name>
<dbReference type="Proteomes" id="UP001055039">
    <property type="component" value="Unassembled WGS sequence"/>
</dbReference>
<dbReference type="InterPro" id="IPR040198">
    <property type="entry name" value="Fido_containing"/>
</dbReference>
<proteinExistence type="predicted"/>
<dbReference type="Pfam" id="PF02661">
    <property type="entry name" value="Fic"/>
    <property type="match status" value="1"/>
</dbReference>